<dbReference type="EMBL" id="NBSK02000009">
    <property type="protein sequence ID" value="KAJ0185273.1"/>
    <property type="molecule type" value="Genomic_DNA"/>
</dbReference>
<proteinExistence type="predicted"/>
<dbReference type="InterPro" id="IPR054722">
    <property type="entry name" value="PolX-like_BBD"/>
</dbReference>
<dbReference type="PANTHER" id="PTHR47592">
    <property type="entry name" value="PBF68 PROTEIN"/>
    <property type="match status" value="1"/>
</dbReference>
<name>A0A9R1UDV1_LACSA</name>
<comment type="caution">
    <text evidence="3">The sequence shown here is derived from an EMBL/GenBank/DDBJ whole genome shotgun (WGS) entry which is preliminary data.</text>
</comment>
<feature type="domain" description="Retrovirus-related Pol polyprotein from transposon TNT 1-94-like beta-barrel" evidence="2">
    <location>
        <begin position="286"/>
        <end position="338"/>
    </location>
</feature>
<keyword evidence="4" id="KW-1185">Reference proteome</keyword>
<dbReference type="Pfam" id="PF14223">
    <property type="entry name" value="Retrotran_gag_2"/>
    <property type="match status" value="1"/>
</dbReference>
<evidence type="ECO:0000259" key="2">
    <source>
        <dbReference type="Pfam" id="PF22936"/>
    </source>
</evidence>
<evidence type="ECO:0000256" key="1">
    <source>
        <dbReference type="SAM" id="MobiDB-lite"/>
    </source>
</evidence>
<sequence>MVRTTPTRWTDKVKVMLHVLHLAYGLDPKLAPIPANPIPEAGKTMDPTIIYDLEKQRAMRRESEELCVGHIKKSLSDRLYDLYALVKDPRELWSALELKYKAHKEGTNKYLVSKYLEFQMANDKPIMELVLVRSSQNCHPRGKDSSKRMMQKYEDYSLDDLMKLLRIEEETHIRDKRGKVGSSVHHVSTGGFCYKNKFGGQNKRNLGPKKQSCKKPSHQNPSSRLKRAGPCHICREIRHYARECKDRKSGLVAHTVKQVTDMVANVNLGEIFMISSLTRAICARGWFIDTRATVHVCGQRESFHTHRPMPTGMVVVCADGHKFEVQGRGDVHLKFTRDKFDKEGFNMELEKGMIAITKGRRYVGRVNNCSGMYHLSLSDEGSASSSSVESGGYNVENVSCVGMNDVTDGMIANVNEVNFSDIESGVVVESRDVEFFDDKFSRDDEDSIHTTSTSTSREILPPPPIVEEPMRSTRARIEKIFGDDFYSCLVEGT</sequence>
<accession>A0A9R1UDV1</accession>
<feature type="region of interest" description="Disordered" evidence="1">
    <location>
        <begin position="443"/>
        <end position="462"/>
    </location>
</feature>
<protein>
    <recommendedName>
        <fullName evidence="2">Retrovirus-related Pol polyprotein from transposon TNT 1-94-like beta-barrel domain-containing protein</fullName>
    </recommendedName>
</protein>
<evidence type="ECO:0000313" key="3">
    <source>
        <dbReference type="EMBL" id="KAJ0185273.1"/>
    </source>
</evidence>
<dbReference type="Pfam" id="PF22936">
    <property type="entry name" value="Pol_BBD"/>
    <property type="match status" value="1"/>
</dbReference>
<evidence type="ECO:0000313" key="4">
    <source>
        <dbReference type="Proteomes" id="UP000235145"/>
    </source>
</evidence>
<dbReference type="Proteomes" id="UP000235145">
    <property type="component" value="Unassembled WGS sequence"/>
</dbReference>
<dbReference type="PANTHER" id="PTHR47592:SF30">
    <property type="entry name" value="CCHC-TYPE DOMAIN-CONTAINING PROTEIN"/>
    <property type="match status" value="1"/>
</dbReference>
<feature type="region of interest" description="Disordered" evidence="1">
    <location>
        <begin position="204"/>
        <end position="226"/>
    </location>
</feature>
<organism evidence="3 4">
    <name type="scientific">Lactuca sativa</name>
    <name type="common">Garden lettuce</name>
    <dbReference type="NCBI Taxonomy" id="4236"/>
    <lineage>
        <taxon>Eukaryota</taxon>
        <taxon>Viridiplantae</taxon>
        <taxon>Streptophyta</taxon>
        <taxon>Embryophyta</taxon>
        <taxon>Tracheophyta</taxon>
        <taxon>Spermatophyta</taxon>
        <taxon>Magnoliopsida</taxon>
        <taxon>eudicotyledons</taxon>
        <taxon>Gunneridae</taxon>
        <taxon>Pentapetalae</taxon>
        <taxon>asterids</taxon>
        <taxon>campanulids</taxon>
        <taxon>Asterales</taxon>
        <taxon>Asteraceae</taxon>
        <taxon>Cichorioideae</taxon>
        <taxon>Cichorieae</taxon>
        <taxon>Lactucinae</taxon>
        <taxon>Lactuca</taxon>
    </lineage>
</organism>
<reference evidence="3 4" key="1">
    <citation type="journal article" date="2017" name="Nat. Commun.">
        <title>Genome assembly with in vitro proximity ligation data and whole-genome triplication in lettuce.</title>
        <authorList>
            <person name="Reyes-Chin-Wo S."/>
            <person name="Wang Z."/>
            <person name="Yang X."/>
            <person name="Kozik A."/>
            <person name="Arikit S."/>
            <person name="Song C."/>
            <person name="Xia L."/>
            <person name="Froenicke L."/>
            <person name="Lavelle D.O."/>
            <person name="Truco M.J."/>
            <person name="Xia R."/>
            <person name="Zhu S."/>
            <person name="Xu C."/>
            <person name="Xu H."/>
            <person name="Xu X."/>
            <person name="Cox K."/>
            <person name="Korf I."/>
            <person name="Meyers B.C."/>
            <person name="Michelmore R.W."/>
        </authorList>
    </citation>
    <scope>NUCLEOTIDE SEQUENCE [LARGE SCALE GENOMIC DNA]</scope>
    <source>
        <strain evidence="4">cv. Salinas</strain>
        <tissue evidence="3">Seedlings</tissue>
    </source>
</reference>
<gene>
    <name evidence="3" type="ORF">LSAT_V11C900468360</name>
</gene>
<dbReference type="AlphaFoldDB" id="A0A9R1UDV1"/>